<dbReference type="InterPro" id="IPR012312">
    <property type="entry name" value="Hemerythrin-like"/>
</dbReference>
<dbReference type="OrthoDB" id="283301at2"/>
<comment type="caution">
    <text evidence="2">The sequence shown here is derived from an EMBL/GenBank/DDBJ whole genome shotgun (WGS) entry which is preliminary data.</text>
</comment>
<gene>
    <name evidence="2" type="ORF">KOR34_31340</name>
</gene>
<dbReference type="RefSeq" id="WP_146565493.1">
    <property type="nucleotide sequence ID" value="NZ_SIHJ01000001.1"/>
</dbReference>
<evidence type="ECO:0000313" key="3">
    <source>
        <dbReference type="Proteomes" id="UP000316714"/>
    </source>
</evidence>
<evidence type="ECO:0000259" key="1">
    <source>
        <dbReference type="Pfam" id="PF01814"/>
    </source>
</evidence>
<organism evidence="2 3">
    <name type="scientific">Posidoniimonas corsicana</name>
    <dbReference type="NCBI Taxonomy" id="1938618"/>
    <lineage>
        <taxon>Bacteria</taxon>
        <taxon>Pseudomonadati</taxon>
        <taxon>Planctomycetota</taxon>
        <taxon>Planctomycetia</taxon>
        <taxon>Pirellulales</taxon>
        <taxon>Lacipirellulaceae</taxon>
        <taxon>Posidoniimonas</taxon>
    </lineage>
</organism>
<proteinExistence type="predicted"/>
<sequence length="148" mass="17032">MSEEKYTEPARPTLQDEHEELMSLLRSLKRRLQGPPWQDPMVVSLLDSLREHLDTHFTYEESEDGFDHLARRAPWVSDRVVALVADHRRLMSTACDLASQARAAERTAPAWAELQAGYGRLFDDLVAHEGKEHDLFQEVYTQDIGDKD</sequence>
<accession>A0A5C5VHV6</accession>
<dbReference type="Pfam" id="PF01814">
    <property type="entry name" value="Hemerythrin"/>
    <property type="match status" value="1"/>
</dbReference>
<feature type="domain" description="Hemerythrin-like" evidence="1">
    <location>
        <begin position="13"/>
        <end position="135"/>
    </location>
</feature>
<keyword evidence="3" id="KW-1185">Reference proteome</keyword>
<dbReference type="Proteomes" id="UP000316714">
    <property type="component" value="Unassembled WGS sequence"/>
</dbReference>
<protein>
    <recommendedName>
        <fullName evidence="1">Hemerythrin-like domain-containing protein</fullName>
    </recommendedName>
</protein>
<dbReference type="Gene3D" id="1.20.120.520">
    <property type="entry name" value="nmb1532 protein domain like"/>
    <property type="match status" value="1"/>
</dbReference>
<name>A0A5C5VHV6_9BACT</name>
<dbReference type="EMBL" id="SIHJ01000001">
    <property type="protein sequence ID" value="TWT38166.1"/>
    <property type="molecule type" value="Genomic_DNA"/>
</dbReference>
<dbReference type="AlphaFoldDB" id="A0A5C5VHV6"/>
<evidence type="ECO:0000313" key="2">
    <source>
        <dbReference type="EMBL" id="TWT38166.1"/>
    </source>
</evidence>
<reference evidence="2 3" key="1">
    <citation type="submission" date="2019-02" db="EMBL/GenBank/DDBJ databases">
        <title>Deep-cultivation of Planctomycetes and their phenomic and genomic characterization uncovers novel biology.</title>
        <authorList>
            <person name="Wiegand S."/>
            <person name="Jogler M."/>
            <person name="Boedeker C."/>
            <person name="Pinto D."/>
            <person name="Vollmers J."/>
            <person name="Rivas-Marin E."/>
            <person name="Kohn T."/>
            <person name="Peeters S.H."/>
            <person name="Heuer A."/>
            <person name="Rast P."/>
            <person name="Oberbeckmann S."/>
            <person name="Bunk B."/>
            <person name="Jeske O."/>
            <person name="Meyerdierks A."/>
            <person name="Storesund J.E."/>
            <person name="Kallscheuer N."/>
            <person name="Luecker S."/>
            <person name="Lage O.M."/>
            <person name="Pohl T."/>
            <person name="Merkel B.J."/>
            <person name="Hornburger P."/>
            <person name="Mueller R.-W."/>
            <person name="Bruemmer F."/>
            <person name="Labrenz M."/>
            <person name="Spormann A.M."/>
            <person name="Op Den Camp H."/>
            <person name="Overmann J."/>
            <person name="Amann R."/>
            <person name="Jetten M.S.M."/>
            <person name="Mascher T."/>
            <person name="Medema M.H."/>
            <person name="Devos D.P."/>
            <person name="Kaster A.-K."/>
            <person name="Ovreas L."/>
            <person name="Rohde M."/>
            <person name="Galperin M.Y."/>
            <person name="Jogler C."/>
        </authorList>
    </citation>
    <scope>NUCLEOTIDE SEQUENCE [LARGE SCALE GENOMIC DNA]</scope>
    <source>
        <strain evidence="2 3">KOR34</strain>
    </source>
</reference>